<organism evidence="1">
    <name type="scientific">Arundo donax</name>
    <name type="common">Giant reed</name>
    <name type="synonym">Donax arundinaceus</name>
    <dbReference type="NCBI Taxonomy" id="35708"/>
    <lineage>
        <taxon>Eukaryota</taxon>
        <taxon>Viridiplantae</taxon>
        <taxon>Streptophyta</taxon>
        <taxon>Embryophyta</taxon>
        <taxon>Tracheophyta</taxon>
        <taxon>Spermatophyta</taxon>
        <taxon>Magnoliopsida</taxon>
        <taxon>Liliopsida</taxon>
        <taxon>Poales</taxon>
        <taxon>Poaceae</taxon>
        <taxon>PACMAD clade</taxon>
        <taxon>Arundinoideae</taxon>
        <taxon>Arundineae</taxon>
        <taxon>Arundo</taxon>
    </lineage>
</organism>
<sequence length="25" mass="3027">MMLLSFHAKIMILLSFHAKYQYRPS</sequence>
<dbReference type="EMBL" id="GBRH01278701">
    <property type="protein sequence ID" value="JAD19194.1"/>
    <property type="molecule type" value="Transcribed_RNA"/>
</dbReference>
<evidence type="ECO:0000313" key="1">
    <source>
        <dbReference type="EMBL" id="JAD19194.1"/>
    </source>
</evidence>
<accession>A0A0A8XYZ9</accession>
<protein>
    <submittedName>
        <fullName evidence="1">Uncharacterized protein</fullName>
    </submittedName>
</protein>
<name>A0A0A8XYZ9_ARUDO</name>
<dbReference type="AlphaFoldDB" id="A0A0A8XYZ9"/>
<proteinExistence type="predicted"/>
<reference evidence="1" key="2">
    <citation type="journal article" date="2015" name="Data Brief">
        <title>Shoot transcriptome of the giant reed, Arundo donax.</title>
        <authorList>
            <person name="Barrero R.A."/>
            <person name="Guerrero F.D."/>
            <person name="Moolhuijzen P."/>
            <person name="Goolsby J.A."/>
            <person name="Tidwell J."/>
            <person name="Bellgard S.E."/>
            <person name="Bellgard M.I."/>
        </authorList>
    </citation>
    <scope>NUCLEOTIDE SEQUENCE</scope>
    <source>
        <tissue evidence="1">Shoot tissue taken approximately 20 cm above the soil surface</tissue>
    </source>
</reference>
<reference evidence="1" key="1">
    <citation type="submission" date="2014-09" db="EMBL/GenBank/DDBJ databases">
        <authorList>
            <person name="Magalhaes I.L.F."/>
            <person name="Oliveira U."/>
            <person name="Santos F.R."/>
            <person name="Vidigal T.H.D.A."/>
            <person name="Brescovit A.D."/>
            <person name="Santos A.J."/>
        </authorList>
    </citation>
    <scope>NUCLEOTIDE SEQUENCE</scope>
    <source>
        <tissue evidence="1">Shoot tissue taken approximately 20 cm above the soil surface</tissue>
    </source>
</reference>